<evidence type="ECO:0000256" key="1">
    <source>
        <dbReference type="ARBA" id="ARBA00000971"/>
    </source>
</evidence>
<keyword evidence="4" id="KW-0413">Isomerase</keyword>
<keyword evidence="8" id="KW-1185">Reference proteome</keyword>
<sequence length="155" mass="18149">MKPPDNVLFVCKLNPATEEEALYIIFSSLGTVTSAEIIRDHKNGDSHCYAFIKFEDKQSCEQAYFKMDNTQIDDRRIRVDFSQSVAKLWSQYRPRNQRGCGRFSNGSVDAIKQHKEDNKQYVGDGNSKYSKFLRTRKEITRKHKGRKHRQITKPR</sequence>
<dbReference type="InterPro" id="IPR035979">
    <property type="entry name" value="RBD_domain_sf"/>
</dbReference>
<dbReference type="PANTHER" id="PTHR45843">
    <property type="entry name" value="PEPTIDYL-PROLYL CIS-TRANS ISOMERASE-LIKE 4"/>
    <property type="match status" value="1"/>
</dbReference>
<dbReference type="Gene3D" id="3.30.70.330">
    <property type="match status" value="1"/>
</dbReference>
<dbReference type="EC" id="5.2.1.8" evidence="2"/>
<dbReference type="CDD" id="cd12235">
    <property type="entry name" value="RRM_PPIL4"/>
    <property type="match status" value="1"/>
</dbReference>
<dbReference type="InterPro" id="IPR000504">
    <property type="entry name" value="RRM_dom"/>
</dbReference>
<keyword evidence="3" id="KW-0697">Rotamase</keyword>
<dbReference type="EMBL" id="JAIVGD010000005">
    <property type="protein sequence ID" value="KAH0773392.1"/>
    <property type="molecule type" value="Genomic_DNA"/>
</dbReference>
<dbReference type="PANTHER" id="PTHR45843:SF2">
    <property type="entry name" value="PPIASE CYCLOPHILIN-TYPE DOMAIN-CONTAINING PROTEIN"/>
    <property type="match status" value="1"/>
</dbReference>
<evidence type="ECO:0000256" key="4">
    <source>
        <dbReference type="ARBA" id="ARBA00023235"/>
    </source>
</evidence>
<dbReference type="InterPro" id="IPR012677">
    <property type="entry name" value="Nucleotide-bd_a/b_plait_sf"/>
</dbReference>
<name>A0ABQ7VY13_SOLTU</name>
<evidence type="ECO:0000313" key="8">
    <source>
        <dbReference type="Proteomes" id="UP000826656"/>
    </source>
</evidence>
<feature type="domain" description="RRM" evidence="6">
    <location>
        <begin position="6"/>
        <end position="84"/>
    </location>
</feature>
<evidence type="ECO:0000256" key="2">
    <source>
        <dbReference type="ARBA" id="ARBA00013194"/>
    </source>
</evidence>
<reference evidence="7 8" key="1">
    <citation type="journal article" date="2021" name="bioRxiv">
        <title>Chromosome-scale and haplotype-resolved genome assembly of a tetraploid potato cultivar.</title>
        <authorList>
            <person name="Sun H."/>
            <person name="Jiao W.-B."/>
            <person name="Krause K."/>
            <person name="Campoy J.A."/>
            <person name="Goel M."/>
            <person name="Folz-Donahue K."/>
            <person name="Kukat C."/>
            <person name="Huettel B."/>
            <person name="Schneeberger K."/>
        </authorList>
    </citation>
    <scope>NUCLEOTIDE SEQUENCE [LARGE SCALE GENOMIC DNA]</scope>
    <source>
        <strain evidence="7">SolTubOtavaFocal</strain>
        <tissue evidence="7">Leaves</tissue>
    </source>
</reference>
<gene>
    <name evidence="7" type="ORF">KY290_010529</name>
</gene>
<evidence type="ECO:0000256" key="5">
    <source>
        <dbReference type="PROSITE-ProRule" id="PRU00176"/>
    </source>
</evidence>
<dbReference type="SMART" id="SM00360">
    <property type="entry name" value="RRM"/>
    <property type="match status" value="1"/>
</dbReference>
<dbReference type="Pfam" id="PF00076">
    <property type="entry name" value="RRM_1"/>
    <property type="match status" value="1"/>
</dbReference>
<dbReference type="Proteomes" id="UP000826656">
    <property type="component" value="Unassembled WGS sequence"/>
</dbReference>
<dbReference type="InterPro" id="IPR035542">
    <property type="entry name" value="CRIP"/>
</dbReference>
<accession>A0ABQ7VY13</accession>
<dbReference type="SUPFAM" id="SSF54928">
    <property type="entry name" value="RNA-binding domain, RBD"/>
    <property type="match status" value="1"/>
</dbReference>
<comment type="caution">
    <text evidence="7">The sequence shown here is derived from an EMBL/GenBank/DDBJ whole genome shotgun (WGS) entry which is preliminary data.</text>
</comment>
<organism evidence="7 8">
    <name type="scientific">Solanum tuberosum</name>
    <name type="common">Potato</name>
    <dbReference type="NCBI Taxonomy" id="4113"/>
    <lineage>
        <taxon>Eukaryota</taxon>
        <taxon>Viridiplantae</taxon>
        <taxon>Streptophyta</taxon>
        <taxon>Embryophyta</taxon>
        <taxon>Tracheophyta</taxon>
        <taxon>Spermatophyta</taxon>
        <taxon>Magnoliopsida</taxon>
        <taxon>eudicotyledons</taxon>
        <taxon>Gunneridae</taxon>
        <taxon>Pentapetalae</taxon>
        <taxon>asterids</taxon>
        <taxon>lamiids</taxon>
        <taxon>Solanales</taxon>
        <taxon>Solanaceae</taxon>
        <taxon>Solanoideae</taxon>
        <taxon>Solaneae</taxon>
        <taxon>Solanum</taxon>
    </lineage>
</organism>
<keyword evidence="5" id="KW-0694">RNA-binding</keyword>
<comment type="catalytic activity">
    <reaction evidence="1">
        <text>[protein]-peptidylproline (omega=180) = [protein]-peptidylproline (omega=0)</text>
        <dbReference type="Rhea" id="RHEA:16237"/>
        <dbReference type="Rhea" id="RHEA-COMP:10747"/>
        <dbReference type="Rhea" id="RHEA-COMP:10748"/>
        <dbReference type="ChEBI" id="CHEBI:83833"/>
        <dbReference type="ChEBI" id="CHEBI:83834"/>
        <dbReference type="EC" id="5.2.1.8"/>
    </reaction>
</comment>
<evidence type="ECO:0000256" key="3">
    <source>
        <dbReference type="ARBA" id="ARBA00023110"/>
    </source>
</evidence>
<dbReference type="PROSITE" id="PS50102">
    <property type="entry name" value="RRM"/>
    <property type="match status" value="1"/>
</dbReference>
<proteinExistence type="predicted"/>
<protein>
    <recommendedName>
        <fullName evidence="2">peptidylprolyl isomerase</fullName>
        <ecNumber evidence="2">5.2.1.8</ecNumber>
    </recommendedName>
</protein>
<evidence type="ECO:0000259" key="6">
    <source>
        <dbReference type="PROSITE" id="PS50102"/>
    </source>
</evidence>
<evidence type="ECO:0000313" key="7">
    <source>
        <dbReference type="EMBL" id="KAH0773392.1"/>
    </source>
</evidence>